<reference evidence="6 7" key="1">
    <citation type="submission" date="2019-10" db="EMBL/GenBank/DDBJ databases">
        <title>Antimicrobial-resistant enteric bacteria are widely distributed amongst people, animals and the environment in northern Tanzania.</title>
        <authorList>
            <person name="Subbiah M."/>
            <person name="Call D.R."/>
        </authorList>
    </citation>
    <scope>NUCLEOTIDE SEQUENCE [LARGE SCALE GENOMIC DNA]</scope>
    <source>
        <strain evidence="6 7">TzEc067</strain>
    </source>
</reference>
<evidence type="ECO:0000256" key="4">
    <source>
        <dbReference type="ARBA" id="ARBA00049989"/>
    </source>
</evidence>
<organism evidence="6 7">
    <name type="scientific">Escherichia coli</name>
    <dbReference type="NCBI Taxonomy" id="562"/>
    <lineage>
        <taxon>Bacteria</taxon>
        <taxon>Pseudomonadati</taxon>
        <taxon>Pseudomonadota</taxon>
        <taxon>Gammaproteobacteria</taxon>
        <taxon>Enterobacterales</taxon>
        <taxon>Enterobacteriaceae</taxon>
        <taxon>Escherichia</taxon>
    </lineage>
</organism>
<dbReference type="GO" id="GO:0007155">
    <property type="term" value="P:cell adhesion"/>
    <property type="evidence" value="ECO:0007669"/>
    <property type="project" value="InterPro"/>
</dbReference>
<comment type="similarity">
    <text evidence="4">Belongs to the fimbrial K88 protein family.</text>
</comment>
<dbReference type="GO" id="GO:0009289">
    <property type="term" value="C:pilus"/>
    <property type="evidence" value="ECO:0007669"/>
    <property type="project" value="UniProtKB-SubCell"/>
</dbReference>
<dbReference type="InterPro" id="IPR003467">
    <property type="entry name" value="Fimbrial_K88_FaeH"/>
</dbReference>
<evidence type="ECO:0000256" key="5">
    <source>
        <dbReference type="SAM" id="SignalP"/>
    </source>
</evidence>
<dbReference type="Proteomes" id="UP000437875">
    <property type="component" value="Unassembled WGS sequence"/>
</dbReference>
<gene>
    <name evidence="6" type="ORF">GP711_20580</name>
</gene>
<evidence type="ECO:0000256" key="2">
    <source>
        <dbReference type="ARBA" id="ARBA00022729"/>
    </source>
</evidence>
<dbReference type="AlphaFoldDB" id="A0A6N6WRH5"/>
<evidence type="ECO:0000256" key="1">
    <source>
        <dbReference type="ARBA" id="ARBA00004561"/>
    </source>
</evidence>
<dbReference type="Pfam" id="PF02432">
    <property type="entry name" value="Fimbrial_K88"/>
    <property type="match status" value="1"/>
</dbReference>
<comment type="subcellular location">
    <subcellularLocation>
        <location evidence="1">Fimbrium</location>
    </subcellularLocation>
</comment>
<dbReference type="EMBL" id="WSGM01000015">
    <property type="protein sequence ID" value="KAE9728692.1"/>
    <property type="molecule type" value="Genomic_DNA"/>
</dbReference>
<proteinExistence type="inferred from homology"/>
<feature type="chain" id="PRO_5026883159" evidence="5">
    <location>
        <begin position="31"/>
        <end position="296"/>
    </location>
</feature>
<sequence>MKFEGNSFMKKTLIALAVAASAVVSGSAMASLGGWTEDQFGGNIDLGGTITRPAGEVKWLWSVGEGFDSFQNLTSDLVEGGKKLNITVQQDMPLLAAKMKQAVIKPILGIGAIPKVTFSSFDSTPITVNFTDESHATMEVKVKNKDKGDLIGNITIPFEYGASATVKDLLESDAGAAKISSFWAGGVGTMFEGLVKPDSKIDSSQAIKWNGVTADDIYTAMKAVGGEKISGPGETTSSWVNMASLSHGNYTRDDYARYFTYGAGIPSGSALSVVFHNPLTQTTNWQAPITVTVTYS</sequence>
<keyword evidence="3" id="KW-0281">Fimbrium</keyword>
<name>A0A6N6WRH5_ECOLX</name>
<comment type="caution">
    <text evidence="6">The sequence shown here is derived from an EMBL/GenBank/DDBJ whole genome shotgun (WGS) entry which is preliminary data.</text>
</comment>
<keyword evidence="2 5" id="KW-0732">Signal</keyword>
<evidence type="ECO:0000313" key="7">
    <source>
        <dbReference type="Proteomes" id="UP000437875"/>
    </source>
</evidence>
<feature type="signal peptide" evidence="5">
    <location>
        <begin position="1"/>
        <end position="30"/>
    </location>
</feature>
<protein>
    <submittedName>
        <fullName evidence="6">F41 fimbrial protein</fullName>
    </submittedName>
</protein>
<evidence type="ECO:0000313" key="6">
    <source>
        <dbReference type="EMBL" id="KAE9728692.1"/>
    </source>
</evidence>
<evidence type="ECO:0000256" key="3">
    <source>
        <dbReference type="ARBA" id="ARBA00023263"/>
    </source>
</evidence>
<accession>A0A6N6WRH5</accession>